<dbReference type="HAMAP" id="MF_03037">
    <property type="entry name" value="ciao1"/>
    <property type="match status" value="1"/>
</dbReference>
<dbReference type="SUPFAM" id="SSF50978">
    <property type="entry name" value="WD40 repeat-like"/>
    <property type="match status" value="1"/>
</dbReference>
<feature type="region of interest" description="Disordered" evidence="5">
    <location>
        <begin position="68"/>
        <end position="160"/>
    </location>
</feature>
<dbReference type="KEGG" id="tgo:TGME49_313280"/>
<feature type="compositionally biased region" description="Polar residues" evidence="5">
    <location>
        <begin position="74"/>
        <end position="84"/>
    </location>
</feature>
<feature type="region of interest" description="Disordered" evidence="5">
    <location>
        <begin position="542"/>
        <end position="679"/>
    </location>
</feature>
<sequence>MPTTWRLRRVARFRAHVGCAWGAAWRPDGGLLATCGSDRRICLWAPDQLSAAPDAGGSLAGGRAELADAAPRGTASSAPTNNPEGNAARQPENHVKGGPDRDQAPRERREEHPTDGGNPTKGDGPHKENRGETQGTRERGNRMSRSGGAEKTPGENGRLRKSEYPSWTLISVIDASATHTRTVRSVSFSPDGFWLAAASFDATVSVWCSHVAGVSRTPSRFTQVQVLEGPEHEVKCVAWSRTGRYLATCSRDKTVWIFESSAEDREEVEAFAASLRQGQRTRGSRRLQRSLGDAADGSSWPAETLEEDGRWDAAQNERDLFLEERRRDWPPPYELDVNMGDDGCFFVAAVLSGHAQDVKAVRWHPREDLCISASYDDTFRVWGLQGGAGAEWGLLQVVKAHSSTVLSLAFDRLGSRLATCSDDRHLKIWTCLNPQLAHATGGSSAATSPRSLLASASAPRSRMLSEELTDQAAWGPLLPLGETHAEKREEGEELESGSKASWTSSFPTSTTATSGSVLSSRILPPWYVTSIFRGATLGDVVVSPSPAGPADTETGPEETHGDNGDIGDTHAETADRGRAQGSGEVRGDAAERRSNDRCRREREGKRDERQSESREAESFGASEKEERTPQAARREEAEKSGFVDSRGGEGEEGTDLSESESDKERNDKEEIRQQQPDKWRPEAALLSDIHTRPVYFVDWHATLDIIVTACGDNALRFFSAEEDEEGARSWGLLLSKPDAHYSDINCAVWNPVTPACSRRSEVLLGNANAHKTAALLASVDDDGKMAIWSLERR</sequence>
<dbReference type="SMART" id="SM00320">
    <property type="entry name" value="WD40"/>
    <property type="match status" value="7"/>
</dbReference>
<keyword evidence="1 4" id="KW-0853">WD repeat</keyword>
<dbReference type="GO" id="GO:0016226">
    <property type="term" value="P:iron-sulfur cluster assembly"/>
    <property type="evidence" value="ECO:0007669"/>
    <property type="project" value="UniProtKB-UniRule"/>
</dbReference>
<accession>A0A125YRQ0</accession>
<dbReference type="EMBL" id="KE138837">
    <property type="protein sequence ID" value="EPT25937.1"/>
    <property type="molecule type" value="Genomic_DNA"/>
</dbReference>
<dbReference type="InterPro" id="IPR036322">
    <property type="entry name" value="WD40_repeat_dom_sf"/>
</dbReference>
<dbReference type="PANTHER" id="PTHR19920">
    <property type="entry name" value="WD40 PROTEIN CIAO1"/>
    <property type="match status" value="1"/>
</dbReference>
<keyword evidence="7" id="KW-1185">Reference proteome</keyword>
<evidence type="ECO:0000313" key="7">
    <source>
        <dbReference type="Proteomes" id="UP000001529"/>
    </source>
</evidence>
<evidence type="ECO:0000256" key="5">
    <source>
        <dbReference type="SAM" id="MobiDB-lite"/>
    </source>
</evidence>
<dbReference type="InterPro" id="IPR028608">
    <property type="entry name" value="CIAO1/Cia1"/>
</dbReference>
<feature type="compositionally biased region" description="Acidic residues" evidence="5">
    <location>
        <begin position="650"/>
        <end position="659"/>
    </location>
</feature>
<dbReference type="EMBL" id="CM002046">
    <property type="protein sequence ID" value="EPT25937.1"/>
    <property type="molecule type" value="Genomic_DNA"/>
</dbReference>
<feature type="region of interest" description="Disordered" evidence="5">
    <location>
        <begin position="283"/>
        <end position="304"/>
    </location>
</feature>
<feature type="repeat" description="WD" evidence="4">
    <location>
        <begin position="351"/>
        <end position="385"/>
    </location>
</feature>
<dbReference type="Pfam" id="PF00400">
    <property type="entry name" value="WD40"/>
    <property type="match status" value="5"/>
</dbReference>
<dbReference type="GO" id="GO:0097361">
    <property type="term" value="C:cytosolic [4Fe-4S] assembly targeting complex"/>
    <property type="evidence" value="ECO:0007669"/>
    <property type="project" value="InterPro"/>
</dbReference>
<dbReference type="Gene3D" id="2.130.10.10">
    <property type="entry name" value="YVTN repeat-like/Quinoprotein amine dehydrogenase"/>
    <property type="match status" value="4"/>
</dbReference>
<name>A0A125YRQ0_TOXGM</name>
<feature type="repeat" description="WD" evidence="4">
    <location>
        <begin position="13"/>
        <end position="44"/>
    </location>
</feature>
<dbReference type="PROSITE" id="PS50082">
    <property type="entry name" value="WD_REPEATS_2"/>
    <property type="match status" value="5"/>
</dbReference>
<dbReference type="PROSITE" id="PS50294">
    <property type="entry name" value="WD_REPEATS_REGION"/>
    <property type="match status" value="3"/>
</dbReference>
<dbReference type="VEuPathDB" id="ToxoDB:TGME49_313280"/>
<comment type="similarity">
    <text evidence="3">Belongs to the WD repeat CIA1 family.</text>
</comment>
<feature type="compositionally biased region" description="Basic and acidic residues" evidence="5">
    <location>
        <begin position="557"/>
        <end position="578"/>
    </location>
</feature>
<reference evidence="6" key="1">
    <citation type="submission" date="2013-04" db="EMBL/GenBank/DDBJ databases">
        <authorList>
            <person name="Sibley D."/>
            <person name="Venepally P."/>
            <person name="Karamycheva S."/>
            <person name="Hadjithomas M."/>
            <person name="Khan A."/>
            <person name="Brunk B."/>
            <person name="Roos D."/>
            <person name="Caler E."/>
            <person name="Lorenzi H."/>
        </authorList>
    </citation>
    <scope>NUCLEOTIDE SEQUENCE [LARGE SCALE GENOMIC DNA]</scope>
    <source>
        <strain evidence="6">ME49</strain>
    </source>
</reference>
<organism evidence="6 7">
    <name type="scientific">Toxoplasma gondii (strain ATCC 50611 / Me49)</name>
    <dbReference type="NCBI Taxonomy" id="508771"/>
    <lineage>
        <taxon>Eukaryota</taxon>
        <taxon>Sar</taxon>
        <taxon>Alveolata</taxon>
        <taxon>Apicomplexa</taxon>
        <taxon>Conoidasida</taxon>
        <taxon>Coccidia</taxon>
        <taxon>Eucoccidiorida</taxon>
        <taxon>Eimeriorina</taxon>
        <taxon>Sarcocystidae</taxon>
        <taxon>Toxoplasma</taxon>
    </lineage>
</organism>
<gene>
    <name evidence="6" type="ORF">TGME49_313280</name>
</gene>
<protein>
    <recommendedName>
        <fullName evidence="3">Probable cytosolic iron-sulfur protein assembly protein CIAO1 homolog</fullName>
    </recommendedName>
</protein>
<evidence type="ECO:0000256" key="2">
    <source>
        <dbReference type="ARBA" id="ARBA00022737"/>
    </source>
</evidence>
<dbReference type="InterPro" id="IPR001680">
    <property type="entry name" value="WD40_rpt"/>
</dbReference>
<keyword evidence="2" id="KW-0677">Repeat</keyword>
<evidence type="ECO:0000256" key="4">
    <source>
        <dbReference type="PROSITE-ProRule" id="PRU00221"/>
    </source>
</evidence>
<dbReference type="InterPro" id="IPR015943">
    <property type="entry name" value="WD40/YVTN_repeat-like_dom_sf"/>
</dbReference>
<feature type="region of interest" description="Disordered" evidence="5">
    <location>
        <begin position="486"/>
        <end position="516"/>
    </location>
</feature>
<feature type="compositionally biased region" description="Low complexity" evidence="5">
    <location>
        <begin position="497"/>
        <end position="516"/>
    </location>
</feature>
<evidence type="ECO:0000313" key="6">
    <source>
        <dbReference type="EMBL" id="EPT25937.1"/>
    </source>
</evidence>
<feature type="repeat" description="WD" evidence="4">
    <location>
        <begin position="227"/>
        <end position="268"/>
    </location>
</feature>
<dbReference type="GeneID" id="7896042"/>
<dbReference type="RefSeq" id="XP_002364539.1">
    <property type="nucleotide sequence ID" value="XM_002364498.2"/>
</dbReference>
<comment type="function">
    <text evidence="3">Essential component of the cytosolic iron-sulfur (Fe/S) protein assembly machinery. Required for the maturation of extramitochondrial Fe/S proteins.</text>
</comment>
<feature type="compositionally biased region" description="Basic and acidic residues" evidence="5">
    <location>
        <begin position="660"/>
        <end position="679"/>
    </location>
</feature>
<feature type="repeat" description="WD" evidence="4">
    <location>
        <begin position="398"/>
        <end position="429"/>
    </location>
</feature>
<feature type="compositionally biased region" description="Basic and acidic residues" evidence="5">
    <location>
        <begin position="91"/>
        <end position="114"/>
    </location>
</feature>
<feature type="compositionally biased region" description="Basic and acidic residues" evidence="5">
    <location>
        <begin position="123"/>
        <end position="141"/>
    </location>
</feature>
<dbReference type="OrthoDB" id="284782at2759"/>
<feature type="compositionally biased region" description="Basic and acidic residues" evidence="5">
    <location>
        <begin position="585"/>
        <end position="649"/>
    </location>
</feature>
<dbReference type="PANTHER" id="PTHR19920:SF0">
    <property type="entry name" value="CYTOSOLIC IRON-SULFUR PROTEIN ASSEMBLY PROTEIN CIAO1-RELATED"/>
    <property type="match status" value="1"/>
</dbReference>
<evidence type="ECO:0000256" key="1">
    <source>
        <dbReference type="ARBA" id="ARBA00022574"/>
    </source>
</evidence>
<proteinExistence type="inferred from homology"/>
<dbReference type="Proteomes" id="UP000001529">
    <property type="component" value="Chromosome XI"/>
</dbReference>
<evidence type="ECO:0000256" key="3">
    <source>
        <dbReference type="HAMAP-Rule" id="MF_03037"/>
    </source>
</evidence>
<dbReference type="AlphaFoldDB" id="A0A125YRQ0"/>
<dbReference type="PhylomeDB" id="A0A125YRQ0"/>
<feature type="repeat" description="WD" evidence="4">
    <location>
        <begin position="176"/>
        <end position="207"/>
    </location>
</feature>